<evidence type="ECO:0000256" key="1">
    <source>
        <dbReference type="ARBA" id="ARBA00004236"/>
    </source>
</evidence>
<dbReference type="Pfam" id="PF00535">
    <property type="entry name" value="Glycos_transf_2"/>
    <property type="match status" value="1"/>
</dbReference>
<sequence>MASELSFAVTEEPCVSVIIPHRDDVAGLARTLAALARLAPESPAFEVIVVDNGSRDAAAVRAVAGPARLVHCAQIGAGPARNAGVAVARGRRLAFLDCDCEPAADWLRAAPEAPVVGGPVRVGLLDQGVRPPTAAAGFDLLFGFDSERSFRRDGLLLTGNLMVEAAVFAAVGPFRTGVSEDLDWCRRAAAMGFAPRLEAGLAVRHRAIDDEARLLARWRRVAREMWLTDRDAGRPVVASLWYQAKVALSPLVHQFRVLWHPALAGTGGRFRLAVGALLWRVRWARVAAVFSLVGRGSGRSIPLG</sequence>
<evidence type="ECO:0000313" key="8">
    <source>
        <dbReference type="Proteomes" id="UP000515292"/>
    </source>
</evidence>
<dbReference type="EMBL" id="CP059851">
    <property type="protein sequence ID" value="QMW21472.1"/>
    <property type="molecule type" value="Genomic_DNA"/>
</dbReference>
<feature type="domain" description="Glycosyltransferase 2-like" evidence="6">
    <location>
        <begin position="16"/>
        <end position="108"/>
    </location>
</feature>
<evidence type="ECO:0000256" key="4">
    <source>
        <dbReference type="ARBA" id="ARBA00022679"/>
    </source>
</evidence>
<dbReference type="InterPro" id="IPR001173">
    <property type="entry name" value="Glyco_trans_2-like"/>
</dbReference>
<dbReference type="RefSeq" id="WP_182294321.1">
    <property type="nucleotide sequence ID" value="NZ_CP059851.1"/>
</dbReference>
<keyword evidence="2" id="KW-1003">Cell membrane</keyword>
<keyword evidence="4 7" id="KW-0808">Transferase</keyword>
<organism evidence="7 8">
    <name type="scientific">Sandaracinobacteroides saxicola</name>
    <dbReference type="NCBI Taxonomy" id="2759707"/>
    <lineage>
        <taxon>Bacteria</taxon>
        <taxon>Pseudomonadati</taxon>
        <taxon>Pseudomonadota</taxon>
        <taxon>Alphaproteobacteria</taxon>
        <taxon>Sphingomonadales</taxon>
        <taxon>Sphingosinicellaceae</taxon>
        <taxon>Sandaracinobacteroides</taxon>
    </lineage>
</organism>
<dbReference type="PANTHER" id="PTHR43646">
    <property type="entry name" value="GLYCOSYLTRANSFERASE"/>
    <property type="match status" value="1"/>
</dbReference>
<reference evidence="7 8" key="1">
    <citation type="submission" date="2020-07" db="EMBL/GenBank/DDBJ databases">
        <title>Complete genome sequence for Sandaracinobacter sp. M6.</title>
        <authorList>
            <person name="Tang Y."/>
            <person name="Liu Q."/>
            <person name="Guo Z."/>
            <person name="Lei P."/>
            <person name="Huang B."/>
        </authorList>
    </citation>
    <scope>NUCLEOTIDE SEQUENCE [LARGE SCALE GENOMIC DNA]</scope>
    <source>
        <strain evidence="7 8">M6</strain>
    </source>
</reference>
<keyword evidence="3" id="KW-0328">Glycosyltransferase</keyword>
<evidence type="ECO:0000256" key="5">
    <source>
        <dbReference type="ARBA" id="ARBA00023136"/>
    </source>
</evidence>
<accession>A0A7G5IDN0</accession>
<dbReference type="PANTHER" id="PTHR43646:SF2">
    <property type="entry name" value="GLYCOSYLTRANSFERASE 2-LIKE DOMAIN-CONTAINING PROTEIN"/>
    <property type="match status" value="1"/>
</dbReference>
<proteinExistence type="predicted"/>
<dbReference type="Proteomes" id="UP000515292">
    <property type="component" value="Chromosome"/>
</dbReference>
<evidence type="ECO:0000256" key="3">
    <source>
        <dbReference type="ARBA" id="ARBA00022676"/>
    </source>
</evidence>
<dbReference type="Gene3D" id="3.90.550.10">
    <property type="entry name" value="Spore Coat Polysaccharide Biosynthesis Protein SpsA, Chain A"/>
    <property type="match status" value="1"/>
</dbReference>
<dbReference type="CDD" id="cd00761">
    <property type="entry name" value="Glyco_tranf_GTA_type"/>
    <property type="match status" value="1"/>
</dbReference>
<protein>
    <submittedName>
        <fullName evidence="7">Glycosyltransferase</fullName>
    </submittedName>
</protein>
<dbReference type="GO" id="GO:0005886">
    <property type="term" value="C:plasma membrane"/>
    <property type="evidence" value="ECO:0007669"/>
    <property type="project" value="UniProtKB-SubCell"/>
</dbReference>
<comment type="subcellular location">
    <subcellularLocation>
        <location evidence="1">Cell membrane</location>
    </subcellularLocation>
</comment>
<name>A0A7G5IDN0_9SPHN</name>
<dbReference type="SUPFAM" id="SSF53448">
    <property type="entry name" value="Nucleotide-diphospho-sugar transferases"/>
    <property type="match status" value="1"/>
</dbReference>
<gene>
    <name evidence="7" type="ORF">H3309_08490</name>
</gene>
<evidence type="ECO:0000256" key="2">
    <source>
        <dbReference type="ARBA" id="ARBA00022475"/>
    </source>
</evidence>
<evidence type="ECO:0000313" key="7">
    <source>
        <dbReference type="EMBL" id="QMW21472.1"/>
    </source>
</evidence>
<evidence type="ECO:0000259" key="6">
    <source>
        <dbReference type="Pfam" id="PF00535"/>
    </source>
</evidence>
<keyword evidence="5" id="KW-0472">Membrane</keyword>
<keyword evidence="8" id="KW-1185">Reference proteome</keyword>
<dbReference type="GO" id="GO:0016757">
    <property type="term" value="F:glycosyltransferase activity"/>
    <property type="evidence" value="ECO:0007669"/>
    <property type="project" value="UniProtKB-KW"/>
</dbReference>
<dbReference type="AlphaFoldDB" id="A0A7G5IDN0"/>
<dbReference type="InterPro" id="IPR029044">
    <property type="entry name" value="Nucleotide-diphossugar_trans"/>
</dbReference>
<dbReference type="KEGG" id="sand:H3309_08490"/>